<dbReference type="EMBL" id="QOIL01000002">
    <property type="protein sequence ID" value="RCG32486.1"/>
    <property type="molecule type" value="Genomic_DNA"/>
</dbReference>
<evidence type="ECO:0000256" key="3">
    <source>
        <dbReference type="ARBA" id="ARBA00022801"/>
    </source>
</evidence>
<dbReference type="AlphaFoldDB" id="A0A367FQ00"/>
<dbReference type="InterPro" id="IPR044153">
    <property type="entry name" value="PIN_Pae0151-like"/>
</dbReference>
<keyword evidence="3" id="KW-0378">Hydrolase</keyword>
<proteinExistence type="predicted"/>
<dbReference type="InterPro" id="IPR029060">
    <property type="entry name" value="PIN-like_dom_sf"/>
</dbReference>
<dbReference type="PANTHER" id="PTHR35901">
    <property type="entry name" value="RIBONUCLEASE VAPC3"/>
    <property type="match status" value="1"/>
</dbReference>
<organism evidence="6 7">
    <name type="scientific">Sphaerisporangium album</name>
    <dbReference type="NCBI Taxonomy" id="509200"/>
    <lineage>
        <taxon>Bacteria</taxon>
        <taxon>Bacillati</taxon>
        <taxon>Actinomycetota</taxon>
        <taxon>Actinomycetes</taxon>
        <taxon>Streptosporangiales</taxon>
        <taxon>Streptosporangiaceae</taxon>
        <taxon>Sphaerisporangium</taxon>
    </lineage>
</organism>
<comment type="caution">
    <text evidence="6">The sequence shown here is derived from an EMBL/GenBank/DDBJ whole genome shotgun (WGS) entry which is preliminary data.</text>
</comment>
<evidence type="ECO:0000256" key="1">
    <source>
        <dbReference type="ARBA" id="ARBA00022722"/>
    </source>
</evidence>
<keyword evidence="7" id="KW-1185">Reference proteome</keyword>
<sequence>MIVIDSSAMVDALVDYPVKTDLMDLIAEQELHAPALLDFEVTSAIRGHLLGKKLNESQIDGVLGEFNSLRVRRYQMNGALRHLLDLRDNFTTYDAAYVVLAKALNAPLLTADVKMKTAQKFGVQVRIARNTDM</sequence>
<dbReference type="Proteomes" id="UP000253094">
    <property type="component" value="Unassembled WGS sequence"/>
</dbReference>
<keyword evidence="1" id="KW-0540">Nuclease</keyword>
<dbReference type="RefSeq" id="WP_114027124.1">
    <property type="nucleotide sequence ID" value="NZ_QOIL01000002.1"/>
</dbReference>
<evidence type="ECO:0000313" key="6">
    <source>
        <dbReference type="EMBL" id="RCG32486.1"/>
    </source>
</evidence>
<accession>A0A367FQ00</accession>
<dbReference type="PANTHER" id="PTHR35901:SF1">
    <property type="entry name" value="EXONUCLEASE VAPC9"/>
    <property type="match status" value="1"/>
</dbReference>
<dbReference type="GO" id="GO:0016787">
    <property type="term" value="F:hydrolase activity"/>
    <property type="evidence" value="ECO:0007669"/>
    <property type="project" value="UniProtKB-KW"/>
</dbReference>
<dbReference type="Pfam" id="PF01850">
    <property type="entry name" value="PIN"/>
    <property type="match status" value="1"/>
</dbReference>
<evidence type="ECO:0000256" key="2">
    <source>
        <dbReference type="ARBA" id="ARBA00022723"/>
    </source>
</evidence>
<dbReference type="InterPro" id="IPR002716">
    <property type="entry name" value="PIN_dom"/>
</dbReference>
<dbReference type="OrthoDB" id="4377304at2"/>
<dbReference type="CDD" id="cd09873">
    <property type="entry name" value="PIN_Pae0151-like"/>
    <property type="match status" value="1"/>
</dbReference>
<reference evidence="6 7" key="1">
    <citation type="submission" date="2018-06" db="EMBL/GenBank/DDBJ databases">
        <title>Sphaerisporangium craniellae sp. nov., isolated from a marine sponge in the South China Sea.</title>
        <authorList>
            <person name="Li L."/>
        </authorList>
    </citation>
    <scope>NUCLEOTIDE SEQUENCE [LARGE SCALE GENOMIC DNA]</scope>
    <source>
        <strain evidence="6 7">CCTCC AA 208026</strain>
    </source>
</reference>
<dbReference type="SUPFAM" id="SSF88723">
    <property type="entry name" value="PIN domain-like"/>
    <property type="match status" value="1"/>
</dbReference>
<feature type="domain" description="PIN" evidence="5">
    <location>
        <begin position="2"/>
        <end position="116"/>
    </location>
</feature>
<dbReference type="InterPro" id="IPR051619">
    <property type="entry name" value="TypeII_TA_RNase_PINc/VapC"/>
</dbReference>
<keyword evidence="4" id="KW-0460">Magnesium</keyword>
<evidence type="ECO:0000256" key="4">
    <source>
        <dbReference type="ARBA" id="ARBA00022842"/>
    </source>
</evidence>
<evidence type="ECO:0000313" key="7">
    <source>
        <dbReference type="Proteomes" id="UP000253094"/>
    </source>
</evidence>
<gene>
    <name evidence="6" type="ORF">DQ384_03000</name>
</gene>
<evidence type="ECO:0000259" key="5">
    <source>
        <dbReference type="Pfam" id="PF01850"/>
    </source>
</evidence>
<keyword evidence="2" id="KW-0479">Metal-binding</keyword>
<dbReference type="Gene3D" id="3.40.50.1010">
    <property type="entry name" value="5'-nuclease"/>
    <property type="match status" value="1"/>
</dbReference>
<protein>
    <submittedName>
        <fullName evidence="6">PIN domain-containing protein</fullName>
    </submittedName>
</protein>
<dbReference type="GO" id="GO:0046872">
    <property type="term" value="F:metal ion binding"/>
    <property type="evidence" value="ECO:0007669"/>
    <property type="project" value="UniProtKB-KW"/>
</dbReference>
<dbReference type="GO" id="GO:0004518">
    <property type="term" value="F:nuclease activity"/>
    <property type="evidence" value="ECO:0007669"/>
    <property type="project" value="UniProtKB-KW"/>
</dbReference>
<name>A0A367FQ00_9ACTN</name>